<proteinExistence type="predicted"/>
<dbReference type="Proteomes" id="UP000196239">
    <property type="component" value="Chromosome 1"/>
</dbReference>
<protein>
    <submittedName>
        <fullName evidence="1">Uncharacterized protein</fullName>
    </submittedName>
</protein>
<evidence type="ECO:0000313" key="1">
    <source>
        <dbReference type="EMBL" id="CUR51862.1"/>
    </source>
</evidence>
<name>A0A128A3G2_9ARCH</name>
<organism evidence="1 2">
    <name type="scientific">Nitrosotalea devaniterrae</name>
    <dbReference type="NCBI Taxonomy" id="1078905"/>
    <lineage>
        <taxon>Archaea</taxon>
        <taxon>Nitrososphaerota</taxon>
        <taxon>Nitrososphaeria</taxon>
        <taxon>Nitrosotaleales</taxon>
        <taxon>Nitrosotaleaceae</taxon>
        <taxon>Nitrosotalea</taxon>
    </lineage>
</organism>
<dbReference type="AlphaFoldDB" id="A0A128A3G2"/>
<keyword evidence="2" id="KW-1185">Reference proteome</keyword>
<evidence type="ECO:0000313" key="2">
    <source>
        <dbReference type="Proteomes" id="UP000196239"/>
    </source>
</evidence>
<accession>A0A128A3G2</accession>
<dbReference type="EMBL" id="LN890280">
    <property type="protein sequence ID" value="CUR51862.1"/>
    <property type="molecule type" value="Genomic_DNA"/>
</dbReference>
<dbReference type="KEGG" id="ndv:NDEV_1097"/>
<reference evidence="2" key="1">
    <citation type="submission" date="2015-10" db="EMBL/GenBank/DDBJ databases">
        <authorList>
            <person name="Lehtovirta-Morley L.E."/>
            <person name="Vieille C."/>
        </authorList>
    </citation>
    <scope>NUCLEOTIDE SEQUENCE [LARGE SCALE GENOMIC DNA]</scope>
</reference>
<gene>
    <name evidence="1" type="ORF">NDEV_1097</name>
</gene>
<sequence length="118" mass="13104">MSSESNGVSNYCKKILALDPKIRFAGKIVDEELVSTARKDGVIPLLDKDLAALAHHQVSVKAMMDKMFTDKLGNTDWIVESKGKVKLLTIFQKDGILILSTEPTSDHHSIIEKIKNLK</sequence>